<gene>
    <name evidence="1" type="ORF">PEDI_12900</name>
</gene>
<proteinExistence type="predicted"/>
<keyword evidence="2" id="KW-1185">Reference proteome</keyword>
<name>A0AAN4VXG1_9BACT</name>
<dbReference type="EMBL" id="BQKE01000001">
    <property type="protein sequence ID" value="GJM60738.1"/>
    <property type="molecule type" value="Genomic_DNA"/>
</dbReference>
<dbReference type="AlphaFoldDB" id="A0AAN4VXG1"/>
<accession>A0AAN4VXG1</accession>
<protein>
    <submittedName>
        <fullName evidence="1">Uncharacterized protein</fullName>
    </submittedName>
</protein>
<sequence>MDGKSFFSAFMPFPLDNTSLSVRAGSTSITKTSYTISVDFVVVAAGHLTPWS</sequence>
<evidence type="ECO:0000313" key="2">
    <source>
        <dbReference type="Proteomes" id="UP001310022"/>
    </source>
</evidence>
<evidence type="ECO:0000313" key="1">
    <source>
        <dbReference type="EMBL" id="GJM60738.1"/>
    </source>
</evidence>
<reference evidence="1 2" key="1">
    <citation type="submission" date="2021-12" db="EMBL/GenBank/DDBJ databases">
        <title>Genome sequencing of bacteria with rrn-lacking chromosome and rrn-plasmid.</title>
        <authorList>
            <person name="Anda M."/>
            <person name="Iwasaki W."/>
        </authorList>
    </citation>
    <scope>NUCLEOTIDE SEQUENCE [LARGE SCALE GENOMIC DNA]</scope>
    <source>
        <strain evidence="1 2">NBRC 15940</strain>
    </source>
</reference>
<dbReference type="Proteomes" id="UP001310022">
    <property type="component" value="Unassembled WGS sequence"/>
</dbReference>
<organism evidence="1 2">
    <name type="scientific">Persicobacter diffluens</name>
    <dbReference type="NCBI Taxonomy" id="981"/>
    <lineage>
        <taxon>Bacteria</taxon>
        <taxon>Pseudomonadati</taxon>
        <taxon>Bacteroidota</taxon>
        <taxon>Cytophagia</taxon>
        <taxon>Cytophagales</taxon>
        <taxon>Persicobacteraceae</taxon>
        <taxon>Persicobacter</taxon>
    </lineage>
</organism>
<comment type="caution">
    <text evidence="1">The sequence shown here is derived from an EMBL/GenBank/DDBJ whole genome shotgun (WGS) entry which is preliminary data.</text>
</comment>